<evidence type="ECO:0000313" key="2">
    <source>
        <dbReference type="WBParaSite" id="ACAC_0001316501-mRNA-1"/>
    </source>
</evidence>
<dbReference type="WBParaSite" id="ACAC_0001316501-mRNA-1">
    <property type="protein sequence ID" value="ACAC_0001316501-mRNA-1"/>
    <property type="gene ID" value="ACAC_0001316501"/>
</dbReference>
<accession>A0A0K0DN45</accession>
<proteinExistence type="predicted"/>
<keyword evidence="1" id="KW-1185">Reference proteome</keyword>
<reference evidence="2" key="2">
    <citation type="submission" date="2017-02" db="UniProtKB">
        <authorList>
            <consortium name="WormBaseParasite"/>
        </authorList>
    </citation>
    <scope>IDENTIFICATION</scope>
</reference>
<reference evidence="1" key="1">
    <citation type="submission" date="2012-09" db="EMBL/GenBank/DDBJ databases">
        <authorList>
            <person name="Martin A.A."/>
        </authorList>
    </citation>
    <scope>NUCLEOTIDE SEQUENCE</scope>
</reference>
<dbReference type="Proteomes" id="UP000035642">
    <property type="component" value="Unassembled WGS sequence"/>
</dbReference>
<protein>
    <submittedName>
        <fullName evidence="2">BON domain-containing protein</fullName>
    </submittedName>
</protein>
<dbReference type="AlphaFoldDB" id="A0A0K0DN45"/>
<evidence type="ECO:0000313" key="1">
    <source>
        <dbReference type="Proteomes" id="UP000035642"/>
    </source>
</evidence>
<name>A0A0K0DN45_ANGCA</name>
<sequence length="95" mass="10566">MGDLLALARVTRRATGLQVTGEIDLAAAFGDIHAVEHQCGIRDFVFTAYTVMVRVTVDNAANTRYSWNIVRNAFMQKLSLNFNARFNGEVTISRS</sequence>
<organism evidence="1 2">
    <name type="scientific">Angiostrongylus cantonensis</name>
    <name type="common">Rat lungworm</name>
    <dbReference type="NCBI Taxonomy" id="6313"/>
    <lineage>
        <taxon>Eukaryota</taxon>
        <taxon>Metazoa</taxon>
        <taxon>Ecdysozoa</taxon>
        <taxon>Nematoda</taxon>
        <taxon>Chromadorea</taxon>
        <taxon>Rhabditida</taxon>
        <taxon>Rhabditina</taxon>
        <taxon>Rhabditomorpha</taxon>
        <taxon>Strongyloidea</taxon>
        <taxon>Metastrongylidae</taxon>
        <taxon>Angiostrongylus</taxon>
    </lineage>
</organism>